<organism evidence="2">
    <name type="scientific">marine sediment metagenome</name>
    <dbReference type="NCBI Taxonomy" id="412755"/>
    <lineage>
        <taxon>unclassified sequences</taxon>
        <taxon>metagenomes</taxon>
        <taxon>ecological metagenomes</taxon>
    </lineage>
</organism>
<dbReference type="Pfam" id="PF04069">
    <property type="entry name" value="OpuAC"/>
    <property type="match status" value="1"/>
</dbReference>
<dbReference type="Gene3D" id="3.40.190.10">
    <property type="entry name" value="Periplasmic binding protein-like II"/>
    <property type="match status" value="1"/>
</dbReference>
<proteinExistence type="predicted"/>
<dbReference type="EMBL" id="LAZR01000494">
    <property type="protein sequence ID" value="KKN66657.1"/>
    <property type="molecule type" value="Genomic_DNA"/>
</dbReference>
<gene>
    <name evidence="2" type="ORF">LCGC14_0469110</name>
</gene>
<reference evidence="2" key="1">
    <citation type="journal article" date="2015" name="Nature">
        <title>Complex archaea that bridge the gap between prokaryotes and eukaryotes.</title>
        <authorList>
            <person name="Spang A."/>
            <person name="Saw J.H."/>
            <person name="Jorgensen S.L."/>
            <person name="Zaremba-Niedzwiedzka K."/>
            <person name="Martijn J."/>
            <person name="Lind A.E."/>
            <person name="van Eijk R."/>
            <person name="Schleper C."/>
            <person name="Guy L."/>
            <person name="Ettema T.J."/>
        </authorList>
    </citation>
    <scope>NUCLEOTIDE SEQUENCE</scope>
</reference>
<protein>
    <recommendedName>
        <fullName evidence="1">ABC-type glycine betaine transport system substrate-binding domain-containing protein</fullName>
    </recommendedName>
</protein>
<dbReference type="AlphaFoldDB" id="A0A0F9SVI6"/>
<dbReference type="GO" id="GO:0043190">
    <property type="term" value="C:ATP-binding cassette (ABC) transporter complex"/>
    <property type="evidence" value="ECO:0007669"/>
    <property type="project" value="InterPro"/>
</dbReference>
<comment type="caution">
    <text evidence="2">The sequence shown here is derived from an EMBL/GenBank/DDBJ whole genome shotgun (WGS) entry which is preliminary data.</text>
</comment>
<dbReference type="GO" id="GO:0022857">
    <property type="term" value="F:transmembrane transporter activity"/>
    <property type="evidence" value="ECO:0007669"/>
    <property type="project" value="InterPro"/>
</dbReference>
<dbReference type="SUPFAM" id="SSF53850">
    <property type="entry name" value="Periplasmic binding protein-like II"/>
    <property type="match status" value="1"/>
</dbReference>
<dbReference type="Gene3D" id="3.40.190.100">
    <property type="entry name" value="Glycine betaine-binding periplasmic protein, domain 2"/>
    <property type="match status" value="1"/>
</dbReference>
<name>A0A0F9SVI6_9ZZZZ</name>
<evidence type="ECO:0000259" key="1">
    <source>
        <dbReference type="Pfam" id="PF04069"/>
    </source>
</evidence>
<evidence type="ECO:0000313" key="2">
    <source>
        <dbReference type="EMBL" id="KKN66657.1"/>
    </source>
</evidence>
<sequence length="333" mass="36606">MKSVLAVTAALAGLVAIPSAGQAQEGCGTIQIASMNWASAEVMAAIDQFILENGFGCDAQLVPGDTMPTFTSMTEKGEPDVAPEIYVKQFKEQIETALKEGRIAYGAKVLKDGSEEGFWIPQYLADANPDIVTVSDALKRPELFPSPQSSDKGAFYDCPAGWGCQIVLHNFFKAYDAEEKGFELVPTGSAAGLDGSIANAFEARQGWLGYYWSPTAIIARYPMKKLEWDVPYDDAEWLNCTTQADCEDPKLNAWTEAEVYTLMTPKLAEDSPEAAAYLEQRAWGNETVNKMLAWKDKNQATGEDTALYFLDTEEEVWTKWVSPEVAEKVKEAL</sequence>
<dbReference type="InterPro" id="IPR007210">
    <property type="entry name" value="ABC_Gly_betaine_transp_sub-bd"/>
</dbReference>
<accession>A0A0F9SVI6</accession>
<feature type="domain" description="ABC-type glycine betaine transport system substrate-binding" evidence="1">
    <location>
        <begin position="29"/>
        <end position="311"/>
    </location>
</feature>